<accession>A0A327JT63</accession>
<dbReference type="Proteomes" id="UP000249299">
    <property type="component" value="Unassembled WGS sequence"/>
</dbReference>
<protein>
    <recommendedName>
        <fullName evidence="4">Septum formation initiator</fullName>
    </recommendedName>
</protein>
<keyword evidence="1" id="KW-0472">Membrane</keyword>
<evidence type="ECO:0000256" key="1">
    <source>
        <dbReference type="SAM" id="Phobius"/>
    </source>
</evidence>
<evidence type="ECO:0000313" key="3">
    <source>
        <dbReference type="Proteomes" id="UP000249299"/>
    </source>
</evidence>
<dbReference type="OrthoDB" id="9815600at2"/>
<name>A0A327JT63_9HYPH</name>
<keyword evidence="1" id="KW-0812">Transmembrane</keyword>
<proteinExistence type="predicted"/>
<sequence>MATRHRRKTVLQQLYLPAITVMFLAYFAYHAFHGDYGLFARERFDSEAVRLGEELVDLEATKGKLERRVALLRPESLDPDMIEERARESLNVVHQDEVVIFRNRIR</sequence>
<dbReference type="Pfam" id="PF04977">
    <property type="entry name" value="DivIC"/>
    <property type="match status" value="1"/>
</dbReference>
<feature type="transmembrane region" description="Helical" evidence="1">
    <location>
        <begin position="14"/>
        <end position="32"/>
    </location>
</feature>
<dbReference type="RefSeq" id="WP_111433379.1">
    <property type="nucleotide sequence ID" value="NZ_JACIGG010000005.1"/>
</dbReference>
<organism evidence="2 3">
    <name type="scientific">Rhodobium orientis</name>
    <dbReference type="NCBI Taxonomy" id="34017"/>
    <lineage>
        <taxon>Bacteria</taxon>
        <taxon>Pseudomonadati</taxon>
        <taxon>Pseudomonadota</taxon>
        <taxon>Alphaproteobacteria</taxon>
        <taxon>Hyphomicrobiales</taxon>
        <taxon>Rhodobiaceae</taxon>
        <taxon>Rhodobium</taxon>
    </lineage>
</organism>
<dbReference type="EMBL" id="NPEV01000008">
    <property type="protein sequence ID" value="RAI28643.1"/>
    <property type="molecule type" value="Genomic_DNA"/>
</dbReference>
<reference evidence="2 3" key="1">
    <citation type="submission" date="2017-07" db="EMBL/GenBank/DDBJ databases">
        <title>Draft Genome Sequences of Select Purple Nonsulfur Bacteria.</title>
        <authorList>
            <person name="Lasarre B."/>
            <person name="Mckinlay J.B."/>
        </authorList>
    </citation>
    <scope>NUCLEOTIDE SEQUENCE [LARGE SCALE GENOMIC DNA]</scope>
    <source>
        <strain evidence="2 3">DSM 11290</strain>
    </source>
</reference>
<evidence type="ECO:0000313" key="2">
    <source>
        <dbReference type="EMBL" id="RAI28643.1"/>
    </source>
</evidence>
<comment type="caution">
    <text evidence="2">The sequence shown here is derived from an EMBL/GenBank/DDBJ whole genome shotgun (WGS) entry which is preliminary data.</text>
</comment>
<dbReference type="InterPro" id="IPR007060">
    <property type="entry name" value="FtsL/DivIC"/>
</dbReference>
<evidence type="ECO:0008006" key="4">
    <source>
        <dbReference type="Google" id="ProtNLM"/>
    </source>
</evidence>
<gene>
    <name evidence="2" type="ORF">CH339_05830</name>
</gene>
<dbReference type="AlphaFoldDB" id="A0A327JT63"/>
<keyword evidence="3" id="KW-1185">Reference proteome</keyword>
<keyword evidence="1" id="KW-1133">Transmembrane helix</keyword>